<dbReference type="RefSeq" id="WP_342076701.1">
    <property type="nucleotide sequence ID" value="NZ_CP151767.2"/>
</dbReference>
<feature type="domain" description="Beta-mannosidase Ig-fold" evidence="8">
    <location>
        <begin position="719"/>
        <end position="784"/>
    </location>
</feature>
<dbReference type="SUPFAM" id="SSF49785">
    <property type="entry name" value="Galactose-binding domain-like"/>
    <property type="match status" value="1"/>
</dbReference>
<evidence type="ECO:0000313" key="10">
    <source>
        <dbReference type="EMBL" id="WZU67390.1"/>
    </source>
</evidence>
<evidence type="ECO:0000259" key="7">
    <source>
        <dbReference type="Pfam" id="PF00703"/>
    </source>
</evidence>
<dbReference type="InterPro" id="IPR008979">
    <property type="entry name" value="Galactose-bd-like_sf"/>
</dbReference>
<evidence type="ECO:0000256" key="1">
    <source>
        <dbReference type="ARBA" id="ARBA00000829"/>
    </source>
</evidence>
<dbReference type="EMBL" id="CP151767">
    <property type="protein sequence ID" value="WZU67390.1"/>
    <property type="molecule type" value="Genomic_DNA"/>
</dbReference>
<feature type="domain" description="Glycoside hydrolase family 2 immunoglobulin-like beta-sandwich" evidence="7">
    <location>
        <begin position="192"/>
        <end position="273"/>
    </location>
</feature>
<dbReference type="EC" id="3.2.1.25" evidence="3"/>
<keyword evidence="4 10" id="KW-0378">Hydrolase</keyword>
<sequence length="788" mass="87445">MIDLSGQWKLVDDSGAYSCDMMMPTDGISALHDAGLIPDPYWGQNEYDLRWICERDWTATREVELTETDVDLVLSEVDTVVTVRVNDKIVLESDNAFRTYRVPLAGAAQVGGNTISVTFHNVVAAGAARQAAHPFPLPNSANCPIPNGNMLRKPACDFGWDWNIALAPFGIYGTMEIVPSAAARIDRLMIDQDHADGRVDLRITAYLANYAGDVTAQIGGQTVSGPVVDGVCELLVRITNPELWWPAGQGAQPLYDLQVTAGSVRATRQIGLRQLELVNEADDIGLGFKFRINGRDVFCKGANWIPADALPGRISDEKTKALLQSAVDANMNMVRIWGGGRYEPDSFYAACDALGLLVWQDFMFACNLYPSDDAFLENVRAEVADNVSRIHHHACLAVWCGDNELIGALGWYDCSINDRDRYLVNYDRLNRALEVALKQTHPAAVWWPSSPSPGPMNFGDAWHDDGSGDMHFWSVWHEGRDFDHYRDVGPRFCSEFGFQSYPSMIEIDRFAAPEDQNIAAPTLESHQKNDGGNARIAETMFRYFRWPQRFEDFVYLSQIQQGLAIKTAVTQWRSIAPRCMGTLIWQLNDTWPVCSWASLNHQGDWKLMHHMAQAFYAPVLVTAVPTGSAYVLRAVNDGPVQKGMTVTAFAVNMQGHLRELANVKCTATADATDVVSIPKYEIGAQEMLYFTWTTDSREAGHDCFAPLPYKAYDIAPANLSMQQDGNQLTLKAGGFAHFVAVEADIPGRFDRNVLTMLPGAEVQIAFTPMDPAATPRFTLRDLHSATYT</sequence>
<protein>
    <recommendedName>
        <fullName evidence="3">beta-mannosidase</fullName>
        <ecNumber evidence="3">3.2.1.25</ecNumber>
    </recommendedName>
</protein>
<dbReference type="InterPro" id="IPR036156">
    <property type="entry name" value="Beta-gal/glucu_dom_sf"/>
</dbReference>
<dbReference type="FunFam" id="3.20.20.80:FF:000050">
    <property type="entry name" value="Beta-mannosidase B"/>
    <property type="match status" value="1"/>
</dbReference>
<dbReference type="AlphaFoldDB" id="A0AAN0M9X8"/>
<evidence type="ECO:0000259" key="9">
    <source>
        <dbReference type="Pfam" id="PF22666"/>
    </source>
</evidence>
<gene>
    <name evidence="10" type="ORF">AABB31_21035</name>
</gene>
<dbReference type="InterPro" id="IPR006102">
    <property type="entry name" value="Ig-like_GH2"/>
</dbReference>
<dbReference type="Pfam" id="PF00703">
    <property type="entry name" value="Glyco_hydro_2"/>
    <property type="match status" value="1"/>
</dbReference>
<dbReference type="InterPro" id="IPR013783">
    <property type="entry name" value="Ig-like_fold"/>
</dbReference>
<evidence type="ECO:0000256" key="3">
    <source>
        <dbReference type="ARBA" id="ARBA00012754"/>
    </source>
</evidence>
<dbReference type="Gene3D" id="3.20.20.80">
    <property type="entry name" value="Glycosidases"/>
    <property type="match status" value="1"/>
</dbReference>
<dbReference type="Pfam" id="PF22666">
    <property type="entry name" value="Glyco_hydro_2_N2"/>
    <property type="match status" value="1"/>
</dbReference>
<dbReference type="GO" id="GO:0004567">
    <property type="term" value="F:beta-mannosidase activity"/>
    <property type="evidence" value="ECO:0007669"/>
    <property type="project" value="UniProtKB-EC"/>
</dbReference>
<feature type="domain" description="Beta-mannosidase-like galactose-binding" evidence="9">
    <location>
        <begin position="8"/>
        <end position="172"/>
    </location>
</feature>
<dbReference type="InterPro" id="IPR050887">
    <property type="entry name" value="Beta-mannosidase_GH2"/>
</dbReference>
<proteinExistence type="inferred from homology"/>
<comment type="catalytic activity">
    <reaction evidence="1">
        <text>Hydrolysis of terminal, non-reducing beta-D-mannose residues in beta-D-mannosides.</text>
        <dbReference type="EC" id="3.2.1.25"/>
    </reaction>
</comment>
<evidence type="ECO:0000256" key="2">
    <source>
        <dbReference type="ARBA" id="ARBA00007401"/>
    </source>
</evidence>
<dbReference type="SUPFAM" id="SSF51445">
    <property type="entry name" value="(Trans)glycosidases"/>
    <property type="match status" value="1"/>
</dbReference>
<dbReference type="Gene3D" id="2.60.40.10">
    <property type="entry name" value="Immunoglobulins"/>
    <property type="match status" value="2"/>
</dbReference>
<dbReference type="Pfam" id="PF17753">
    <property type="entry name" value="Ig_mannosidase"/>
    <property type="match status" value="1"/>
</dbReference>
<dbReference type="SUPFAM" id="SSF49303">
    <property type="entry name" value="beta-Galactosidase/glucuronidase domain"/>
    <property type="match status" value="2"/>
</dbReference>
<dbReference type="Proteomes" id="UP001470809">
    <property type="component" value="Chromosome"/>
</dbReference>
<name>A0AAN0M9X8_9RHOB</name>
<organism evidence="10 11">
    <name type="scientific">Yoonia rhodophyticola</name>
    <dbReference type="NCBI Taxonomy" id="3137370"/>
    <lineage>
        <taxon>Bacteria</taxon>
        <taxon>Pseudomonadati</taxon>
        <taxon>Pseudomonadota</taxon>
        <taxon>Alphaproteobacteria</taxon>
        <taxon>Rhodobacterales</taxon>
        <taxon>Paracoccaceae</taxon>
        <taxon>Yoonia</taxon>
    </lineage>
</organism>
<dbReference type="InterPro" id="IPR054593">
    <property type="entry name" value="Beta-mannosidase-like_N2"/>
</dbReference>
<evidence type="ECO:0000256" key="5">
    <source>
        <dbReference type="ARBA" id="ARBA00023180"/>
    </source>
</evidence>
<comment type="similarity">
    <text evidence="2">Belongs to the glycosyl hydrolase 2 family.</text>
</comment>
<dbReference type="Gene3D" id="2.60.120.260">
    <property type="entry name" value="Galactose-binding domain-like"/>
    <property type="match status" value="1"/>
</dbReference>
<evidence type="ECO:0000256" key="6">
    <source>
        <dbReference type="ARBA" id="ARBA00023295"/>
    </source>
</evidence>
<dbReference type="InterPro" id="IPR041625">
    <property type="entry name" value="Beta-mannosidase_Ig"/>
</dbReference>
<keyword evidence="6" id="KW-0326">Glycosidase</keyword>
<evidence type="ECO:0000259" key="8">
    <source>
        <dbReference type="Pfam" id="PF17753"/>
    </source>
</evidence>
<evidence type="ECO:0000256" key="4">
    <source>
        <dbReference type="ARBA" id="ARBA00022801"/>
    </source>
</evidence>
<dbReference type="PANTHER" id="PTHR43730">
    <property type="entry name" value="BETA-MANNOSIDASE"/>
    <property type="match status" value="1"/>
</dbReference>
<dbReference type="GO" id="GO:0006516">
    <property type="term" value="P:glycoprotein catabolic process"/>
    <property type="evidence" value="ECO:0007669"/>
    <property type="project" value="TreeGrafter"/>
</dbReference>
<dbReference type="InterPro" id="IPR017853">
    <property type="entry name" value="GH"/>
</dbReference>
<keyword evidence="5" id="KW-0325">Glycoprotein</keyword>
<dbReference type="PANTHER" id="PTHR43730:SF1">
    <property type="entry name" value="BETA-MANNOSIDASE"/>
    <property type="match status" value="1"/>
</dbReference>
<dbReference type="KEGG" id="yrh:AABB31_21035"/>
<reference evidence="10" key="1">
    <citation type="submission" date="2024-08" db="EMBL/GenBank/DDBJ databases">
        <title>Phylogenomic analyses of a clade within the roseobacter group suggest taxonomic reassignments of species of the genera Aestuariivita, Citreicella, Loktanella, Nautella, Pelagibaca, Ruegeria, Thalassobius, Thiobacimonas and Tropicibacter, and the proposal o.</title>
        <authorList>
            <person name="Jeon C.O."/>
        </authorList>
    </citation>
    <scope>NUCLEOTIDE SEQUENCE</scope>
    <source>
        <strain evidence="10">SS1-5</strain>
    </source>
</reference>
<evidence type="ECO:0000313" key="11">
    <source>
        <dbReference type="Proteomes" id="UP001470809"/>
    </source>
</evidence>
<keyword evidence="11" id="KW-1185">Reference proteome</keyword>
<accession>A0AAN0M9X8</accession>